<proteinExistence type="inferred from homology"/>
<comment type="similarity">
    <text evidence="6">Belongs to the DarT ADP-ribosyltransferase family.</text>
</comment>
<dbReference type="PROSITE" id="PS52018">
    <property type="entry name" value="DART"/>
    <property type="match status" value="1"/>
</dbReference>
<evidence type="ECO:0000313" key="8">
    <source>
        <dbReference type="EMBL" id="KMO32528.1"/>
    </source>
</evidence>
<dbReference type="OrthoDB" id="9813972at2"/>
<feature type="active site" description="Proton acceptor" evidence="6">
    <location>
        <position position="51"/>
    </location>
</feature>
<dbReference type="GO" id="GO:0016779">
    <property type="term" value="F:nucleotidyltransferase activity"/>
    <property type="evidence" value="ECO:0007669"/>
    <property type="project" value="UniProtKB-UniRule"/>
</dbReference>
<feature type="active site" evidence="6">
    <location>
        <position position="167"/>
    </location>
</feature>
<evidence type="ECO:0000256" key="5">
    <source>
        <dbReference type="ARBA" id="ARBA00023125"/>
    </source>
</evidence>
<keyword evidence="1 6" id="KW-1277">Toxin-antitoxin system</keyword>
<evidence type="ECO:0000256" key="2">
    <source>
        <dbReference type="ARBA" id="ARBA00022676"/>
    </source>
</evidence>
<feature type="binding site" evidence="6">
    <location>
        <position position="51"/>
    </location>
    <ligand>
        <name>NAD(+)</name>
        <dbReference type="ChEBI" id="CHEBI:57540"/>
    </ligand>
</feature>
<keyword evidence="4 6" id="KW-0548">Nucleotidyltransferase</keyword>
<organism evidence="8 9">
    <name type="scientific">Methylobacterium aquaticum</name>
    <dbReference type="NCBI Taxonomy" id="270351"/>
    <lineage>
        <taxon>Bacteria</taxon>
        <taxon>Pseudomonadati</taxon>
        <taxon>Pseudomonadota</taxon>
        <taxon>Alphaproteobacteria</taxon>
        <taxon>Hyphomicrobiales</taxon>
        <taxon>Methylobacteriaceae</taxon>
        <taxon>Methylobacterium</taxon>
    </lineage>
</organism>
<dbReference type="RefSeq" id="WP_048465021.1">
    <property type="nucleotide sequence ID" value="NZ_LABX01000134.1"/>
</dbReference>
<feature type="domain" description="DarT" evidence="7">
    <location>
        <begin position="6"/>
        <end position="214"/>
    </location>
</feature>
<dbReference type="GO" id="GO:0003677">
    <property type="term" value="F:DNA binding"/>
    <property type="evidence" value="ECO:0007669"/>
    <property type="project" value="UniProtKB-UniRule"/>
</dbReference>
<comment type="catalytic activity">
    <reaction evidence="6">
        <text>a thymidine in DNA + NAD(+) = an N-(ADP-alpha-D-ribosyl)-thymidine in DNA + nicotinamide + H(+)</text>
        <dbReference type="Rhea" id="RHEA:71651"/>
        <dbReference type="Rhea" id="RHEA-COMP:13556"/>
        <dbReference type="Rhea" id="RHEA-COMP:18051"/>
        <dbReference type="ChEBI" id="CHEBI:15378"/>
        <dbReference type="ChEBI" id="CHEBI:17154"/>
        <dbReference type="ChEBI" id="CHEBI:57540"/>
        <dbReference type="ChEBI" id="CHEBI:137386"/>
        <dbReference type="ChEBI" id="CHEBI:191199"/>
    </reaction>
</comment>
<feature type="binding site" evidence="6">
    <location>
        <begin position="10"/>
        <end position="12"/>
    </location>
    <ligand>
        <name>NAD(+)</name>
        <dbReference type="ChEBI" id="CHEBI:57540"/>
    </ligand>
</feature>
<dbReference type="Pfam" id="PF14487">
    <property type="entry name" value="DarT"/>
    <property type="match status" value="1"/>
</dbReference>
<keyword evidence="2 6" id="KW-0328">Glycosyltransferase</keyword>
<gene>
    <name evidence="8" type="ORF">VP06_17350</name>
</gene>
<dbReference type="PATRIC" id="fig|270351.6.peg.1041"/>
<protein>
    <recommendedName>
        <fullName evidence="7">DarT domain-containing protein</fullName>
    </recommendedName>
</protein>
<sequence length="222" mass="25044">MIPPRPAIDHITHVDNLPSIIREGQIYADAQIGERGLAPSTIGMEKLKANRRRFPVKCHPQTRVAEYVPFYFCPRSIMLFTLAKRNHAEIGYQGGEASIVHLVADLRRVVRSAEKHERIWAISLSNAASAYAEFRASLDALEEVRWDCVAATEWGGRRDVKDAKAAEFLIHGSFPWAGIHAIGVQNLKVRQRVLAFLEESAHRPSVSIEPHWYYAESGDRHA</sequence>
<evidence type="ECO:0000256" key="4">
    <source>
        <dbReference type="ARBA" id="ARBA00022695"/>
    </source>
</evidence>
<comment type="caution">
    <text evidence="8">The sequence shown here is derived from an EMBL/GenBank/DDBJ whole genome shotgun (WGS) entry which is preliminary data.</text>
</comment>
<name>A0A0J6SGT4_9HYPH</name>
<dbReference type="GO" id="GO:0016757">
    <property type="term" value="F:glycosyltransferase activity"/>
    <property type="evidence" value="ECO:0007669"/>
    <property type="project" value="UniProtKB-UniRule"/>
</dbReference>
<evidence type="ECO:0000313" key="9">
    <source>
        <dbReference type="Proteomes" id="UP000035929"/>
    </source>
</evidence>
<evidence type="ECO:0000256" key="6">
    <source>
        <dbReference type="PROSITE-ProRule" id="PRU01362"/>
    </source>
</evidence>
<evidence type="ECO:0000259" key="7">
    <source>
        <dbReference type="PROSITE" id="PS52018"/>
    </source>
</evidence>
<dbReference type="AlphaFoldDB" id="A0A0J6SGT4"/>
<evidence type="ECO:0000256" key="3">
    <source>
        <dbReference type="ARBA" id="ARBA00022679"/>
    </source>
</evidence>
<dbReference type="EMBL" id="LABX01000134">
    <property type="protein sequence ID" value="KMO32528.1"/>
    <property type="molecule type" value="Genomic_DNA"/>
</dbReference>
<comment type="caution">
    <text evidence="6">Lacks conserved residue(s) required for the propagation of feature annotation.</text>
</comment>
<evidence type="ECO:0000256" key="1">
    <source>
        <dbReference type="ARBA" id="ARBA00022649"/>
    </source>
</evidence>
<keyword evidence="5 6" id="KW-0238">DNA-binding</keyword>
<keyword evidence="3 6" id="KW-0808">Transferase</keyword>
<accession>A0A0J6SGT4</accession>
<dbReference type="InterPro" id="IPR029494">
    <property type="entry name" value="DarT"/>
</dbReference>
<reference evidence="8 9" key="1">
    <citation type="submission" date="2015-03" db="EMBL/GenBank/DDBJ databases">
        <title>Genome sequencing of Methylobacterium aquaticum DSM16371 type strain.</title>
        <authorList>
            <person name="Chaudhry V."/>
            <person name="Patil P.B."/>
        </authorList>
    </citation>
    <scope>NUCLEOTIDE SEQUENCE [LARGE SCALE GENOMIC DNA]</scope>
    <source>
        <strain evidence="8 9">DSM 16371</strain>
    </source>
</reference>
<dbReference type="Proteomes" id="UP000035929">
    <property type="component" value="Unassembled WGS sequence"/>
</dbReference>